<dbReference type="RefSeq" id="WP_247957093.1">
    <property type="nucleotide sequence ID" value="NZ_CP078077.1"/>
</dbReference>
<proteinExistence type="predicted"/>
<dbReference type="InterPro" id="IPR017439">
    <property type="entry name" value="Amidohydrolase"/>
</dbReference>
<dbReference type="Proteomes" id="UP000831963">
    <property type="component" value="Chromosome"/>
</dbReference>
<dbReference type="Gene3D" id="3.30.70.360">
    <property type="match status" value="1"/>
</dbReference>
<sequence>MGSGSDAGSGFDGGFGGAAEELRAHLTAVRRELHGAVEIGLDLPNTQAILLRELEGLGLEITVGQSLSSITAVLRGGRPGPVVLLRGDMDGLPITEASGLPFASTSGAMHACGHDLHMAGVLGAVRLLVARRDELPGTVVFMFQPGEEGQAGGRIMIEEGVLDAAGARPVAAYAIHVDSATPRGQLVTREGAMMASASALRLTLHGTGGHAAFPQLGIDPVPVAAQLILAVQTFAARRLPATDQAVISITRLSSDSEASNVLAATVSLEANIRTLSMQTLDTVREQLPVMLAGIAEANGCRLESEFIASYPVTYNDPAETREVLEVLDELVGEERVTRLAAPSMASEDFSYVLQEVPGALVFVGAAPDSGPMPLHSEQAIFDDEVLPLQASVLAELAWRRLLRG</sequence>
<dbReference type="SUPFAM" id="SSF53187">
    <property type="entry name" value="Zn-dependent exopeptidases"/>
    <property type="match status" value="1"/>
</dbReference>
<evidence type="ECO:0000313" key="3">
    <source>
        <dbReference type="Proteomes" id="UP000831963"/>
    </source>
</evidence>
<dbReference type="Gene3D" id="3.40.630.10">
    <property type="entry name" value="Zn peptidases"/>
    <property type="match status" value="1"/>
</dbReference>
<evidence type="ECO:0000313" key="2">
    <source>
        <dbReference type="EMBL" id="UPL13923.1"/>
    </source>
</evidence>
<dbReference type="SUPFAM" id="SSF55031">
    <property type="entry name" value="Bacterial exopeptidase dimerisation domain"/>
    <property type="match status" value="1"/>
</dbReference>
<name>A0ABY4IMG5_9MICO</name>
<keyword evidence="3" id="KW-1185">Reference proteome</keyword>
<dbReference type="EMBL" id="CP078077">
    <property type="protein sequence ID" value="UPL13923.1"/>
    <property type="molecule type" value="Genomic_DNA"/>
</dbReference>
<dbReference type="PANTHER" id="PTHR11014">
    <property type="entry name" value="PEPTIDASE M20 FAMILY MEMBER"/>
    <property type="match status" value="1"/>
</dbReference>
<dbReference type="Pfam" id="PF07687">
    <property type="entry name" value="M20_dimer"/>
    <property type="match status" value="1"/>
</dbReference>
<dbReference type="PANTHER" id="PTHR11014:SF98">
    <property type="entry name" value="N-ACETYLDIAMINOPIMELATE DEACETYLASE"/>
    <property type="match status" value="1"/>
</dbReference>
<feature type="domain" description="Peptidase M20 dimerisation" evidence="1">
    <location>
        <begin position="199"/>
        <end position="287"/>
    </location>
</feature>
<dbReference type="InterPro" id="IPR036264">
    <property type="entry name" value="Bact_exopeptidase_dim_dom"/>
</dbReference>
<dbReference type="NCBIfam" id="TIGR01891">
    <property type="entry name" value="amidohydrolases"/>
    <property type="match status" value="1"/>
</dbReference>
<gene>
    <name evidence="2" type="ORF">KV396_05280</name>
</gene>
<dbReference type="PIRSF" id="PIRSF005962">
    <property type="entry name" value="Pept_M20D_amidohydro"/>
    <property type="match status" value="1"/>
</dbReference>
<dbReference type="Pfam" id="PF01546">
    <property type="entry name" value="Peptidase_M20"/>
    <property type="match status" value="1"/>
</dbReference>
<organism evidence="2 3">
    <name type="scientific">Microbacterium galbinum</name>
    <dbReference type="NCBI Taxonomy" id="2851646"/>
    <lineage>
        <taxon>Bacteria</taxon>
        <taxon>Bacillati</taxon>
        <taxon>Actinomycetota</taxon>
        <taxon>Actinomycetes</taxon>
        <taxon>Micrococcales</taxon>
        <taxon>Microbacteriaceae</taxon>
        <taxon>Microbacterium</taxon>
    </lineage>
</organism>
<dbReference type="CDD" id="cd03886">
    <property type="entry name" value="M20_Acy1"/>
    <property type="match status" value="1"/>
</dbReference>
<dbReference type="InterPro" id="IPR002933">
    <property type="entry name" value="Peptidase_M20"/>
</dbReference>
<accession>A0ABY4IMG5</accession>
<dbReference type="InterPro" id="IPR011650">
    <property type="entry name" value="Peptidase_M20_dimer"/>
</dbReference>
<protein>
    <submittedName>
        <fullName evidence="2">Amidohydrolase</fullName>
    </submittedName>
</protein>
<reference evidence="2 3" key="1">
    <citation type="submission" date="2021-06" db="EMBL/GenBank/DDBJ databases">
        <title>Genome-based taxonomic framework of Microbacterium strains isolated from marine environment, the description of four new species and reclassification of four preexisting species.</title>
        <authorList>
            <person name="Lee S.D."/>
            <person name="Kim S.-M."/>
            <person name="Byeon Y.-S."/>
            <person name="Yang H.L."/>
            <person name="Kim I.S."/>
        </authorList>
    </citation>
    <scope>NUCLEOTIDE SEQUENCE [LARGE SCALE GENOMIC DNA]</scope>
    <source>
        <strain evidence="2 3">SSW1-36</strain>
    </source>
</reference>
<evidence type="ECO:0000259" key="1">
    <source>
        <dbReference type="Pfam" id="PF07687"/>
    </source>
</evidence>